<dbReference type="GO" id="GO:0015276">
    <property type="term" value="F:ligand-gated monoatomic ion channel activity"/>
    <property type="evidence" value="ECO:0007669"/>
    <property type="project" value="InterPro"/>
</dbReference>
<sequence length="444" mass="49647">MEDLRKRHWKIAYLSYLPYIDAKEENGHVKLLGFIGKIAHATIDSLRLNVTFVKPRYGTFGGESVNNSWPGIVGMLVKNEADIAPGPLVVTAQRVSVADPTVPYSYEEMVILGGRPKQFSSNLFSIALTFSPTVWMLIVASLLACGLLHYVIEIALGAGKEKSRGPGYFIWHFVASVLSETVSCWSKPNPVSQRLVTGFWLISVILVTTFFTAFMKASLLVKQDVERIWDIEDLAREEKIRPVLLRGSGFYQAMKFTRVESFQKVYRRLVEQGGALPAAQLFSFSTLQDIQAERAAMLFTRVAINRRLHRYCPMLHGEFYYARQPVTQVPMAMFVRKGLPRAVRRTLDAKLGQMREGGLLDKWLAEISAPGCESVVPQASPSPESDEGEASASLEHSLATFLLLGLGLGLAVIVLLLENLAHFLATRKPHAERTRRRWINAAPR</sequence>
<keyword evidence="5 13" id="KW-0812">Transmembrane</keyword>
<evidence type="ECO:0000256" key="8">
    <source>
        <dbReference type="ARBA" id="ARBA00023136"/>
    </source>
</evidence>
<keyword evidence="17" id="KW-1185">Reference proteome</keyword>
<keyword evidence="4" id="KW-1003">Cell membrane</keyword>
<feature type="transmembrane region" description="Helical" evidence="13">
    <location>
        <begin position="123"/>
        <end position="152"/>
    </location>
</feature>
<dbReference type="Pfam" id="PF00060">
    <property type="entry name" value="Lig_chan"/>
    <property type="match status" value="1"/>
</dbReference>
<evidence type="ECO:0000259" key="15">
    <source>
        <dbReference type="Pfam" id="PF10613"/>
    </source>
</evidence>
<organism evidence="16 17">
    <name type="scientific">Rhipicephalus sanguineus</name>
    <name type="common">Brown dog tick</name>
    <name type="synonym">Ixodes sanguineus</name>
    <dbReference type="NCBI Taxonomy" id="34632"/>
    <lineage>
        <taxon>Eukaryota</taxon>
        <taxon>Metazoa</taxon>
        <taxon>Ecdysozoa</taxon>
        <taxon>Arthropoda</taxon>
        <taxon>Chelicerata</taxon>
        <taxon>Arachnida</taxon>
        <taxon>Acari</taxon>
        <taxon>Parasitiformes</taxon>
        <taxon>Ixodida</taxon>
        <taxon>Ixodoidea</taxon>
        <taxon>Ixodidae</taxon>
        <taxon>Rhipicephalinae</taxon>
        <taxon>Rhipicephalus</taxon>
        <taxon>Rhipicephalus</taxon>
    </lineage>
</organism>
<keyword evidence="12" id="KW-0407">Ion channel</keyword>
<evidence type="ECO:0000256" key="4">
    <source>
        <dbReference type="ARBA" id="ARBA00022475"/>
    </source>
</evidence>
<dbReference type="InterPro" id="IPR019594">
    <property type="entry name" value="Glu/Gly-bd"/>
</dbReference>
<comment type="subcellular location">
    <subcellularLocation>
        <location evidence="1">Cell membrane</location>
        <topology evidence="1">Multi-pass membrane protein</topology>
    </subcellularLocation>
</comment>
<keyword evidence="8 13" id="KW-0472">Membrane</keyword>
<feature type="transmembrane region" description="Helical" evidence="13">
    <location>
        <begin position="195"/>
        <end position="214"/>
    </location>
</feature>
<proteinExistence type="inferred from homology"/>
<comment type="caution">
    <text evidence="16">The sequence shown here is derived from an EMBL/GenBank/DDBJ whole genome shotgun (WGS) entry which is preliminary data.</text>
</comment>
<dbReference type="PANTHER" id="PTHR42643:SF38">
    <property type="entry name" value="IONOTROPIC RECEPTOR 100A"/>
    <property type="match status" value="1"/>
</dbReference>
<reference evidence="16" key="1">
    <citation type="journal article" date="2020" name="Cell">
        <title>Large-Scale Comparative Analyses of Tick Genomes Elucidate Their Genetic Diversity and Vector Capacities.</title>
        <authorList>
            <consortium name="Tick Genome and Microbiome Consortium (TIGMIC)"/>
            <person name="Jia N."/>
            <person name="Wang J."/>
            <person name="Shi W."/>
            <person name="Du L."/>
            <person name="Sun Y."/>
            <person name="Zhan W."/>
            <person name="Jiang J.F."/>
            <person name="Wang Q."/>
            <person name="Zhang B."/>
            <person name="Ji P."/>
            <person name="Bell-Sakyi L."/>
            <person name="Cui X.M."/>
            <person name="Yuan T.T."/>
            <person name="Jiang B.G."/>
            <person name="Yang W.F."/>
            <person name="Lam T.T."/>
            <person name="Chang Q.C."/>
            <person name="Ding S.J."/>
            <person name="Wang X.J."/>
            <person name="Zhu J.G."/>
            <person name="Ruan X.D."/>
            <person name="Zhao L."/>
            <person name="Wei J.T."/>
            <person name="Ye R.Z."/>
            <person name="Que T.C."/>
            <person name="Du C.H."/>
            <person name="Zhou Y.H."/>
            <person name="Cheng J.X."/>
            <person name="Dai P.F."/>
            <person name="Guo W.B."/>
            <person name="Han X.H."/>
            <person name="Huang E.J."/>
            <person name="Li L.F."/>
            <person name="Wei W."/>
            <person name="Gao Y.C."/>
            <person name="Liu J.Z."/>
            <person name="Shao H.Z."/>
            <person name="Wang X."/>
            <person name="Wang C.C."/>
            <person name="Yang T.C."/>
            <person name="Huo Q.B."/>
            <person name="Li W."/>
            <person name="Chen H.Y."/>
            <person name="Chen S.E."/>
            <person name="Zhou L.G."/>
            <person name="Ni X.B."/>
            <person name="Tian J.H."/>
            <person name="Sheng Y."/>
            <person name="Liu T."/>
            <person name="Pan Y.S."/>
            <person name="Xia L.Y."/>
            <person name="Li J."/>
            <person name="Zhao F."/>
            <person name="Cao W.C."/>
        </authorList>
    </citation>
    <scope>NUCLEOTIDE SEQUENCE</scope>
    <source>
        <strain evidence="16">Rsan-2018</strain>
    </source>
</reference>
<keyword evidence="9" id="KW-0675">Receptor</keyword>
<evidence type="ECO:0000256" key="11">
    <source>
        <dbReference type="ARBA" id="ARBA00023286"/>
    </source>
</evidence>
<gene>
    <name evidence="16" type="ORF">HPB52_008254</name>
</gene>
<evidence type="ECO:0000259" key="14">
    <source>
        <dbReference type="Pfam" id="PF00060"/>
    </source>
</evidence>
<evidence type="ECO:0008006" key="18">
    <source>
        <dbReference type="Google" id="ProtNLM"/>
    </source>
</evidence>
<dbReference type="Proteomes" id="UP000821837">
    <property type="component" value="Unassembled WGS sequence"/>
</dbReference>
<protein>
    <recommendedName>
        <fullName evidence="18">Glutamate receptor</fullName>
    </recommendedName>
</protein>
<name>A0A9D4Q5G3_RHISA</name>
<evidence type="ECO:0000256" key="12">
    <source>
        <dbReference type="ARBA" id="ARBA00023303"/>
    </source>
</evidence>
<evidence type="ECO:0000313" key="16">
    <source>
        <dbReference type="EMBL" id="KAH7968395.1"/>
    </source>
</evidence>
<dbReference type="Gene3D" id="3.40.190.10">
    <property type="entry name" value="Periplasmic binding protein-like II"/>
    <property type="match status" value="1"/>
</dbReference>
<dbReference type="SUPFAM" id="SSF53850">
    <property type="entry name" value="Periplasmic binding protein-like II"/>
    <property type="match status" value="1"/>
</dbReference>
<keyword evidence="11" id="KW-1071">Ligand-gated ion channel</keyword>
<evidence type="ECO:0000256" key="9">
    <source>
        <dbReference type="ARBA" id="ARBA00023170"/>
    </source>
</evidence>
<feature type="domain" description="Ionotropic glutamate receptor C-terminal" evidence="14">
    <location>
        <begin position="132"/>
        <end position="407"/>
    </location>
</feature>
<dbReference type="PANTHER" id="PTHR42643">
    <property type="entry name" value="IONOTROPIC RECEPTOR 20A-RELATED"/>
    <property type="match status" value="1"/>
</dbReference>
<keyword evidence="7" id="KW-0406">Ion transport</keyword>
<evidence type="ECO:0000256" key="3">
    <source>
        <dbReference type="ARBA" id="ARBA00022448"/>
    </source>
</evidence>
<evidence type="ECO:0000256" key="13">
    <source>
        <dbReference type="SAM" id="Phobius"/>
    </source>
</evidence>
<dbReference type="VEuPathDB" id="VectorBase:RSAN_028992"/>
<dbReference type="InterPro" id="IPR052192">
    <property type="entry name" value="Insect_Ionotropic_Sensory_Rcpt"/>
</dbReference>
<accession>A0A9D4Q5G3</accession>
<dbReference type="GO" id="GO:0050906">
    <property type="term" value="P:detection of stimulus involved in sensory perception"/>
    <property type="evidence" value="ECO:0007669"/>
    <property type="project" value="UniProtKB-ARBA"/>
</dbReference>
<evidence type="ECO:0000313" key="17">
    <source>
        <dbReference type="Proteomes" id="UP000821837"/>
    </source>
</evidence>
<feature type="transmembrane region" description="Helical" evidence="13">
    <location>
        <begin position="398"/>
        <end position="417"/>
    </location>
</feature>
<keyword evidence="10" id="KW-0325">Glycoprotein</keyword>
<dbReference type="EMBL" id="JABSTV010001248">
    <property type="protein sequence ID" value="KAH7968395.1"/>
    <property type="molecule type" value="Genomic_DNA"/>
</dbReference>
<evidence type="ECO:0000256" key="7">
    <source>
        <dbReference type="ARBA" id="ARBA00023065"/>
    </source>
</evidence>
<comment type="similarity">
    <text evidence="2">Belongs to the glutamate-gated ion channel (TC 1.A.10.1) family.</text>
</comment>
<feature type="domain" description="Ionotropic glutamate receptor L-glutamate and glycine-binding" evidence="15">
    <location>
        <begin position="10"/>
        <end position="113"/>
    </location>
</feature>
<evidence type="ECO:0000256" key="2">
    <source>
        <dbReference type="ARBA" id="ARBA00008685"/>
    </source>
</evidence>
<evidence type="ECO:0000256" key="5">
    <source>
        <dbReference type="ARBA" id="ARBA00022692"/>
    </source>
</evidence>
<dbReference type="Gene3D" id="1.10.287.70">
    <property type="match status" value="1"/>
</dbReference>
<evidence type="ECO:0000256" key="10">
    <source>
        <dbReference type="ARBA" id="ARBA00023180"/>
    </source>
</evidence>
<keyword evidence="3" id="KW-0813">Transport</keyword>
<dbReference type="InterPro" id="IPR001320">
    <property type="entry name" value="Iontro_rcpt_C"/>
</dbReference>
<dbReference type="Pfam" id="PF10613">
    <property type="entry name" value="Lig_chan-Glu_bd"/>
    <property type="match status" value="1"/>
</dbReference>
<evidence type="ECO:0000256" key="6">
    <source>
        <dbReference type="ARBA" id="ARBA00022989"/>
    </source>
</evidence>
<reference evidence="16" key="2">
    <citation type="submission" date="2021-09" db="EMBL/GenBank/DDBJ databases">
        <authorList>
            <person name="Jia N."/>
            <person name="Wang J."/>
            <person name="Shi W."/>
            <person name="Du L."/>
            <person name="Sun Y."/>
            <person name="Zhan W."/>
            <person name="Jiang J."/>
            <person name="Wang Q."/>
            <person name="Zhang B."/>
            <person name="Ji P."/>
            <person name="Sakyi L.B."/>
            <person name="Cui X."/>
            <person name="Yuan T."/>
            <person name="Jiang B."/>
            <person name="Yang W."/>
            <person name="Lam T.T.-Y."/>
            <person name="Chang Q."/>
            <person name="Ding S."/>
            <person name="Wang X."/>
            <person name="Zhu J."/>
            <person name="Ruan X."/>
            <person name="Zhao L."/>
            <person name="Wei J."/>
            <person name="Que T."/>
            <person name="Du C."/>
            <person name="Cheng J."/>
            <person name="Dai P."/>
            <person name="Han X."/>
            <person name="Huang E."/>
            <person name="Gao Y."/>
            <person name="Liu J."/>
            <person name="Shao H."/>
            <person name="Ye R."/>
            <person name="Li L."/>
            <person name="Wei W."/>
            <person name="Wang X."/>
            <person name="Wang C."/>
            <person name="Huo Q."/>
            <person name="Li W."/>
            <person name="Guo W."/>
            <person name="Chen H."/>
            <person name="Chen S."/>
            <person name="Zhou L."/>
            <person name="Zhou L."/>
            <person name="Ni X."/>
            <person name="Tian J."/>
            <person name="Zhou Y."/>
            <person name="Sheng Y."/>
            <person name="Liu T."/>
            <person name="Pan Y."/>
            <person name="Xia L."/>
            <person name="Li J."/>
            <person name="Zhao F."/>
            <person name="Cao W."/>
        </authorList>
    </citation>
    <scope>NUCLEOTIDE SEQUENCE</scope>
    <source>
        <strain evidence="16">Rsan-2018</strain>
        <tissue evidence="16">Larvae</tissue>
    </source>
</reference>
<dbReference type="GO" id="GO:0005886">
    <property type="term" value="C:plasma membrane"/>
    <property type="evidence" value="ECO:0007669"/>
    <property type="project" value="UniProtKB-SubCell"/>
</dbReference>
<keyword evidence="6 13" id="KW-1133">Transmembrane helix</keyword>
<evidence type="ECO:0000256" key="1">
    <source>
        <dbReference type="ARBA" id="ARBA00004651"/>
    </source>
</evidence>
<dbReference type="AlphaFoldDB" id="A0A9D4Q5G3"/>